<dbReference type="Pfam" id="PF03417">
    <property type="entry name" value="AAT"/>
    <property type="match status" value="1"/>
</dbReference>
<keyword evidence="3" id="KW-1185">Reference proteome</keyword>
<reference evidence="2 3" key="1">
    <citation type="submission" date="2016-10" db="EMBL/GenBank/DDBJ databases">
        <authorList>
            <person name="de Groot N.N."/>
        </authorList>
    </citation>
    <scope>NUCLEOTIDE SEQUENCE [LARGE SCALE GENOMIC DNA]</scope>
    <source>
        <strain evidence="2 3">DSM 15269</strain>
    </source>
</reference>
<proteinExistence type="predicted"/>
<gene>
    <name evidence="2" type="ORF">SAMN04488516_10219</name>
</gene>
<dbReference type="InterPro" id="IPR047794">
    <property type="entry name" value="C45_proenzyme-like"/>
</dbReference>
<dbReference type="PANTHER" id="PTHR34180">
    <property type="entry name" value="PEPTIDASE C45"/>
    <property type="match status" value="1"/>
</dbReference>
<sequence>MKNNKLNFIECKGSHYAIGRQYGEACADNIQNSVQLFYNIFQNKPWQSSKKNIIDAALTFLEDVKKFAPNEIKMIKGQADGAKVAFEEAFALRCMIEIMFTYQLIIPMCTSFAVTGNATKNNKTILGQNIDWHPNAPVDLLKIKYTNAPETLSVFLCGVPYYHLTKDGLANCTNMTINKPQNISPIIPIGFYLPKIMRNKTIKDAVQTLKKTAKGYAYFHIADTNGNIIGLESISNHYTEIRPQQNILIHANHYETEIYKKNDWSKQIMPCSYARANRMKKLILSNYGTITAGVMMDILRDHKNYPESICRHVNKTKPDSMISSSKASIIMIPKEKKMYIAFGPPCENEYNEYVL</sequence>
<keyword evidence="2" id="KW-0012">Acyltransferase</keyword>
<feature type="domain" description="Peptidase C45 hydrolase" evidence="1">
    <location>
        <begin position="122"/>
        <end position="344"/>
    </location>
</feature>
<dbReference type="RefSeq" id="WP_092062929.1">
    <property type="nucleotide sequence ID" value="NZ_FNIN01000002.1"/>
</dbReference>
<dbReference type="EMBL" id="FNIN01000002">
    <property type="protein sequence ID" value="SDN40128.1"/>
    <property type="molecule type" value="Genomic_DNA"/>
</dbReference>
<evidence type="ECO:0000313" key="2">
    <source>
        <dbReference type="EMBL" id="SDN40128.1"/>
    </source>
</evidence>
<dbReference type="PANTHER" id="PTHR34180:SF1">
    <property type="entry name" value="BETA-ALANYL-DOPAMINE_CARCININE HYDROLASE"/>
    <property type="match status" value="1"/>
</dbReference>
<dbReference type="OrthoDB" id="8109453at2"/>
<dbReference type="AlphaFoldDB" id="A0A1H0B389"/>
<dbReference type="GO" id="GO:0016746">
    <property type="term" value="F:acyltransferase activity"/>
    <property type="evidence" value="ECO:0007669"/>
    <property type="project" value="UniProtKB-KW"/>
</dbReference>
<evidence type="ECO:0000313" key="3">
    <source>
        <dbReference type="Proteomes" id="UP000199602"/>
    </source>
</evidence>
<dbReference type="InterPro" id="IPR047801">
    <property type="entry name" value="Peptidase_C45"/>
</dbReference>
<accession>A0A1H0B389</accession>
<organism evidence="2 3">
    <name type="scientific">Desulfonauticus submarinus</name>
    <dbReference type="NCBI Taxonomy" id="206665"/>
    <lineage>
        <taxon>Bacteria</taxon>
        <taxon>Pseudomonadati</taxon>
        <taxon>Thermodesulfobacteriota</taxon>
        <taxon>Desulfovibrionia</taxon>
        <taxon>Desulfovibrionales</taxon>
        <taxon>Desulfonauticaceae</taxon>
        <taxon>Desulfonauticus</taxon>
    </lineage>
</organism>
<dbReference type="NCBIfam" id="NF040521">
    <property type="entry name" value="C45_proenzyme"/>
    <property type="match status" value="1"/>
</dbReference>
<name>A0A1H0B389_9BACT</name>
<evidence type="ECO:0000259" key="1">
    <source>
        <dbReference type="Pfam" id="PF03417"/>
    </source>
</evidence>
<dbReference type="Gene3D" id="3.60.60.10">
    <property type="entry name" value="Penicillin V Acylase, Chain A"/>
    <property type="match status" value="1"/>
</dbReference>
<dbReference type="STRING" id="206665.SAMN04488516_10219"/>
<protein>
    <submittedName>
        <fullName evidence="2">Isopenicillin-N N-acyltransferase like protein</fullName>
    </submittedName>
</protein>
<dbReference type="InterPro" id="IPR005079">
    <property type="entry name" value="Peptidase_C45_hydrolase"/>
</dbReference>
<keyword evidence="2" id="KW-0808">Transferase</keyword>
<dbReference type="Proteomes" id="UP000199602">
    <property type="component" value="Unassembled WGS sequence"/>
</dbReference>
<dbReference type="Gene3D" id="1.10.10.2120">
    <property type="match status" value="1"/>
</dbReference>